<evidence type="ECO:0000313" key="2">
    <source>
        <dbReference type="EMBL" id="CAH0718410.1"/>
    </source>
</evidence>
<feature type="non-terminal residue" evidence="2">
    <location>
        <position position="133"/>
    </location>
</feature>
<feature type="signal peptide" evidence="1">
    <location>
        <begin position="1"/>
        <end position="19"/>
    </location>
</feature>
<dbReference type="EMBL" id="OV170233">
    <property type="protein sequence ID" value="CAH0718410.1"/>
    <property type="molecule type" value="Genomic_DNA"/>
</dbReference>
<evidence type="ECO:0000256" key="1">
    <source>
        <dbReference type="SAM" id="SignalP"/>
    </source>
</evidence>
<name>A0A8J9Y9M8_9NEOP</name>
<sequence length="133" mass="15395">MFLPFILIVSSITINIAICSDEQTDYSDTVDPKKPCWCPDVDDPKIPCSCTNPKRDYAEMDCECRNRQEACVCPNDLTVLMKRIRNYSDLQNKPMKTSMHKKSNTKMFLQKVSQRVKNDARPTPILYLLKVEE</sequence>
<dbReference type="OrthoDB" id="10527159at2759"/>
<protein>
    <submittedName>
        <fullName evidence="2">Uncharacterized protein</fullName>
    </submittedName>
</protein>
<reference evidence="2" key="1">
    <citation type="submission" date="2021-12" db="EMBL/GenBank/DDBJ databases">
        <authorList>
            <person name="Martin H S."/>
        </authorList>
    </citation>
    <scope>NUCLEOTIDE SEQUENCE</scope>
</reference>
<keyword evidence="3" id="KW-1185">Reference proteome</keyword>
<accession>A0A8J9Y9M8</accession>
<evidence type="ECO:0000313" key="3">
    <source>
        <dbReference type="Proteomes" id="UP000838878"/>
    </source>
</evidence>
<gene>
    <name evidence="2" type="ORF">BINO364_LOCUS4904</name>
</gene>
<keyword evidence="1" id="KW-0732">Signal</keyword>
<dbReference type="AlphaFoldDB" id="A0A8J9Y9M8"/>
<dbReference type="Proteomes" id="UP000838878">
    <property type="component" value="Chromosome 13"/>
</dbReference>
<feature type="chain" id="PRO_5035421836" evidence="1">
    <location>
        <begin position="20"/>
        <end position="133"/>
    </location>
</feature>
<organism evidence="2 3">
    <name type="scientific">Brenthis ino</name>
    <name type="common">lesser marbled fritillary</name>
    <dbReference type="NCBI Taxonomy" id="405034"/>
    <lineage>
        <taxon>Eukaryota</taxon>
        <taxon>Metazoa</taxon>
        <taxon>Ecdysozoa</taxon>
        <taxon>Arthropoda</taxon>
        <taxon>Hexapoda</taxon>
        <taxon>Insecta</taxon>
        <taxon>Pterygota</taxon>
        <taxon>Neoptera</taxon>
        <taxon>Endopterygota</taxon>
        <taxon>Lepidoptera</taxon>
        <taxon>Glossata</taxon>
        <taxon>Ditrysia</taxon>
        <taxon>Papilionoidea</taxon>
        <taxon>Nymphalidae</taxon>
        <taxon>Heliconiinae</taxon>
        <taxon>Argynnini</taxon>
        <taxon>Brenthis</taxon>
    </lineage>
</organism>
<proteinExistence type="predicted"/>